<dbReference type="RefSeq" id="WP_029630993.1">
    <property type="nucleotide sequence ID" value="NZ_JACJTA010000079.1"/>
</dbReference>
<dbReference type="EMBL" id="JACJTA010000079">
    <property type="protein sequence ID" value="MBD2607979.1"/>
    <property type="molecule type" value="Genomic_DNA"/>
</dbReference>
<dbReference type="InterPro" id="IPR025459">
    <property type="entry name" value="DUF4279"/>
</dbReference>
<organism evidence="1 2">
    <name type="scientific">Scytonema hofmannii FACHB-248</name>
    <dbReference type="NCBI Taxonomy" id="1842502"/>
    <lineage>
        <taxon>Bacteria</taxon>
        <taxon>Bacillati</taxon>
        <taxon>Cyanobacteriota</taxon>
        <taxon>Cyanophyceae</taxon>
        <taxon>Nostocales</taxon>
        <taxon>Scytonemataceae</taxon>
        <taxon>Scytonema</taxon>
    </lineage>
</organism>
<gene>
    <name evidence="1" type="ORF">H6G81_26550</name>
</gene>
<accession>A0ABR8GXJ5</accession>
<evidence type="ECO:0000313" key="1">
    <source>
        <dbReference type="EMBL" id="MBD2607979.1"/>
    </source>
</evidence>
<reference evidence="1 2" key="1">
    <citation type="journal article" date="2020" name="ISME J.">
        <title>Comparative genomics reveals insights into cyanobacterial evolution and habitat adaptation.</title>
        <authorList>
            <person name="Chen M.Y."/>
            <person name="Teng W.K."/>
            <person name="Zhao L."/>
            <person name="Hu C.X."/>
            <person name="Zhou Y.K."/>
            <person name="Han B.P."/>
            <person name="Song L.R."/>
            <person name="Shu W.S."/>
        </authorList>
    </citation>
    <scope>NUCLEOTIDE SEQUENCE [LARGE SCALE GENOMIC DNA]</scope>
    <source>
        <strain evidence="1 2">FACHB-248</strain>
    </source>
</reference>
<sequence length="146" mass="16745">MSILWKDAGLRENENCTDTYAIFTLSSNYLDSINITELLKIQPDFIKSGNCSTEINSVFIDKQENIWALSSQRQIITTSSEKHLIFLLEKLERVQSQLIKLINHCSLTAVFHCYWINAGFLGGPVLSAEVMQRIANLHAYLRFEFI</sequence>
<dbReference type="Pfam" id="PF14106">
    <property type="entry name" value="DUF4279"/>
    <property type="match status" value="1"/>
</dbReference>
<protein>
    <submittedName>
        <fullName evidence="1">DUF4279 domain-containing protein</fullName>
    </submittedName>
</protein>
<comment type="caution">
    <text evidence="1">The sequence shown here is derived from an EMBL/GenBank/DDBJ whole genome shotgun (WGS) entry which is preliminary data.</text>
</comment>
<keyword evidence="2" id="KW-1185">Reference proteome</keyword>
<proteinExistence type="predicted"/>
<evidence type="ECO:0000313" key="2">
    <source>
        <dbReference type="Proteomes" id="UP000660380"/>
    </source>
</evidence>
<name>A0ABR8GXJ5_9CYAN</name>
<dbReference type="Proteomes" id="UP000660380">
    <property type="component" value="Unassembled WGS sequence"/>
</dbReference>